<evidence type="ECO:0000256" key="3">
    <source>
        <dbReference type="ARBA" id="ARBA00023163"/>
    </source>
</evidence>
<dbReference type="PROSITE" id="PS50987">
    <property type="entry name" value="HTH_ARSR_2"/>
    <property type="match status" value="1"/>
</dbReference>
<evidence type="ECO:0000256" key="1">
    <source>
        <dbReference type="ARBA" id="ARBA00023015"/>
    </source>
</evidence>
<dbReference type="EMBL" id="CP050292">
    <property type="protein sequence ID" value="QND72054.1"/>
    <property type="molecule type" value="Genomic_DNA"/>
</dbReference>
<proteinExistence type="predicted"/>
<dbReference type="KEGG" id="trb:HB776_13095"/>
<evidence type="ECO:0000313" key="5">
    <source>
        <dbReference type="Proteomes" id="UP000515291"/>
    </source>
</evidence>
<dbReference type="CDD" id="cd00090">
    <property type="entry name" value="HTH_ARSR"/>
    <property type="match status" value="1"/>
</dbReference>
<reference evidence="5" key="1">
    <citation type="journal article" date="2020" name="Mol. Plant Microbe">
        <title>Rhizobial microsymbionts of the narrowly endemic Oxytropis species growing in Kamchatka are characterized by significant genetic diversity and possess a set of genes that are associated with T3SS and T6SS secretion systems and can affect the development of symbiosis.</title>
        <authorList>
            <person name="Safronova V."/>
            <person name="Guro P."/>
            <person name="Sazanova A."/>
            <person name="Kuznetsova I."/>
            <person name="Belimov A."/>
            <person name="Yakubov V."/>
            <person name="Chirak E."/>
            <person name="Afonin A."/>
            <person name="Gogolev Y."/>
            <person name="Andronov E."/>
            <person name="Tikhonovich I."/>
        </authorList>
    </citation>
    <scope>NUCLEOTIDE SEQUENCE [LARGE SCALE GENOMIC DNA]</scope>
    <source>
        <strain evidence="5">581</strain>
    </source>
</reference>
<keyword evidence="1" id="KW-0805">Transcription regulation</keyword>
<dbReference type="Gene3D" id="1.10.10.10">
    <property type="entry name" value="Winged helix-like DNA-binding domain superfamily/Winged helix DNA-binding domain"/>
    <property type="match status" value="1"/>
</dbReference>
<organism evidence="4 5">
    <name type="scientific">Tardiphaga robiniae</name>
    <dbReference type="NCBI Taxonomy" id="943830"/>
    <lineage>
        <taxon>Bacteria</taxon>
        <taxon>Pseudomonadati</taxon>
        <taxon>Pseudomonadota</taxon>
        <taxon>Alphaproteobacteria</taxon>
        <taxon>Hyphomicrobiales</taxon>
        <taxon>Nitrobacteraceae</taxon>
        <taxon>Tardiphaga</taxon>
    </lineage>
</organism>
<dbReference type="PRINTS" id="PR00778">
    <property type="entry name" value="HTHARSR"/>
</dbReference>
<protein>
    <submittedName>
        <fullName evidence="4">Helix-turn-helix transcriptional regulator</fullName>
    </submittedName>
</protein>
<sequence length="104" mass="11177">MVQFVHPATKDITLAGVLSALADPARLQMVKAMIGQHDCMSCAAAAPCTMAKSTVSNHFRILREAGVVQTTKRGVEHRNVVREADIDARFPGLLKLILTHAEAG</sequence>
<name>A0A7G6TZ72_9BRAD</name>
<dbReference type="SMART" id="SM00418">
    <property type="entry name" value="HTH_ARSR"/>
    <property type="match status" value="1"/>
</dbReference>
<dbReference type="PANTHER" id="PTHR33154:SF12">
    <property type="entry name" value="TRANSCRIPTIONAL REGULATORY PROTEIN"/>
    <property type="match status" value="1"/>
</dbReference>
<dbReference type="Pfam" id="PF01022">
    <property type="entry name" value="HTH_5"/>
    <property type="match status" value="1"/>
</dbReference>
<dbReference type="GO" id="GO:0003677">
    <property type="term" value="F:DNA binding"/>
    <property type="evidence" value="ECO:0007669"/>
    <property type="project" value="UniProtKB-KW"/>
</dbReference>
<dbReference type="InterPro" id="IPR001845">
    <property type="entry name" value="HTH_ArsR_DNA-bd_dom"/>
</dbReference>
<dbReference type="GO" id="GO:0003700">
    <property type="term" value="F:DNA-binding transcription factor activity"/>
    <property type="evidence" value="ECO:0007669"/>
    <property type="project" value="InterPro"/>
</dbReference>
<dbReference type="SUPFAM" id="SSF46785">
    <property type="entry name" value="Winged helix' DNA-binding domain"/>
    <property type="match status" value="1"/>
</dbReference>
<evidence type="ECO:0000313" key="4">
    <source>
        <dbReference type="EMBL" id="QND72054.1"/>
    </source>
</evidence>
<dbReference type="InterPro" id="IPR011991">
    <property type="entry name" value="ArsR-like_HTH"/>
</dbReference>
<dbReference type="InterPro" id="IPR036390">
    <property type="entry name" value="WH_DNA-bd_sf"/>
</dbReference>
<dbReference type="InterPro" id="IPR051081">
    <property type="entry name" value="HTH_MetalResp_TranReg"/>
</dbReference>
<dbReference type="AlphaFoldDB" id="A0A7G6TZ72"/>
<gene>
    <name evidence="4" type="ORF">HB776_13095</name>
</gene>
<evidence type="ECO:0000256" key="2">
    <source>
        <dbReference type="ARBA" id="ARBA00023125"/>
    </source>
</evidence>
<dbReference type="InterPro" id="IPR036388">
    <property type="entry name" value="WH-like_DNA-bd_sf"/>
</dbReference>
<keyword evidence="2" id="KW-0238">DNA-binding</keyword>
<keyword evidence="3" id="KW-0804">Transcription</keyword>
<dbReference type="RefSeq" id="WP_116664309.1">
    <property type="nucleotide sequence ID" value="NZ_CP050292.1"/>
</dbReference>
<dbReference type="PANTHER" id="PTHR33154">
    <property type="entry name" value="TRANSCRIPTIONAL REGULATOR, ARSR FAMILY"/>
    <property type="match status" value="1"/>
</dbReference>
<dbReference type="Proteomes" id="UP000515291">
    <property type="component" value="Chromosome"/>
</dbReference>
<accession>A0A7G6TZ72</accession>